<protein>
    <submittedName>
        <fullName evidence="1">Uncharacterized protein</fullName>
    </submittedName>
</protein>
<accession>A0AAV4EVZ5</accession>
<name>A0AAV4EVZ5_9GAST</name>
<organism evidence="1 2">
    <name type="scientific">Elysia marginata</name>
    <dbReference type="NCBI Taxonomy" id="1093978"/>
    <lineage>
        <taxon>Eukaryota</taxon>
        <taxon>Metazoa</taxon>
        <taxon>Spiralia</taxon>
        <taxon>Lophotrochozoa</taxon>
        <taxon>Mollusca</taxon>
        <taxon>Gastropoda</taxon>
        <taxon>Heterobranchia</taxon>
        <taxon>Euthyneura</taxon>
        <taxon>Panpulmonata</taxon>
        <taxon>Sacoglossa</taxon>
        <taxon>Placobranchoidea</taxon>
        <taxon>Plakobranchidae</taxon>
        <taxon>Elysia</taxon>
    </lineage>
</organism>
<proteinExistence type="predicted"/>
<evidence type="ECO:0000313" key="1">
    <source>
        <dbReference type="EMBL" id="GFR64924.1"/>
    </source>
</evidence>
<dbReference type="EMBL" id="BMAT01011006">
    <property type="protein sequence ID" value="GFR64924.1"/>
    <property type="molecule type" value="Genomic_DNA"/>
</dbReference>
<keyword evidence="2" id="KW-1185">Reference proteome</keyword>
<gene>
    <name evidence="1" type="ORF">ElyMa_005518200</name>
</gene>
<evidence type="ECO:0000313" key="2">
    <source>
        <dbReference type="Proteomes" id="UP000762676"/>
    </source>
</evidence>
<dbReference type="Proteomes" id="UP000762676">
    <property type="component" value="Unassembled WGS sequence"/>
</dbReference>
<comment type="caution">
    <text evidence="1">The sequence shown here is derived from an EMBL/GenBank/DDBJ whole genome shotgun (WGS) entry which is preliminary data.</text>
</comment>
<reference evidence="1 2" key="1">
    <citation type="journal article" date="2021" name="Elife">
        <title>Chloroplast acquisition without the gene transfer in kleptoplastic sea slugs, Plakobranchus ocellatus.</title>
        <authorList>
            <person name="Maeda T."/>
            <person name="Takahashi S."/>
            <person name="Yoshida T."/>
            <person name="Shimamura S."/>
            <person name="Takaki Y."/>
            <person name="Nagai Y."/>
            <person name="Toyoda A."/>
            <person name="Suzuki Y."/>
            <person name="Arimoto A."/>
            <person name="Ishii H."/>
            <person name="Satoh N."/>
            <person name="Nishiyama T."/>
            <person name="Hasebe M."/>
            <person name="Maruyama T."/>
            <person name="Minagawa J."/>
            <person name="Obokata J."/>
            <person name="Shigenobu S."/>
        </authorList>
    </citation>
    <scope>NUCLEOTIDE SEQUENCE [LARGE SCALE GENOMIC DNA]</scope>
</reference>
<dbReference type="AlphaFoldDB" id="A0AAV4EVZ5"/>
<sequence>MDSREEVLCFSTIMRPLIQQTLHNNGCSATVEKFFLILPTVQTSHPLTFFLSEPLKCHFGGMAFRQKVTSSMNLGIGLHILTLISFEWVSIR</sequence>